<dbReference type="NCBIfam" id="TIGR01552">
    <property type="entry name" value="phd_fam"/>
    <property type="match status" value="1"/>
</dbReference>
<protein>
    <recommendedName>
        <fullName evidence="2">Antitoxin</fullName>
    </recommendedName>
</protein>
<comment type="similarity">
    <text evidence="1 2">Belongs to the phD/YefM antitoxin family.</text>
</comment>
<dbReference type="OrthoDB" id="428373at2"/>
<dbReference type="InterPro" id="IPR036165">
    <property type="entry name" value="YefM-like_sf"/>
</dbReference>
<keyword evidence="4" id="KW-1185">Reference proteome</keyword>
<dbReference type="KEGG" id="npz:ACX27_13335"/>
<dbReference type="SUPFAM" id="SSF143120">
    <property type="entry name" value="YefM-like"/>
    <property type="match status" value="1"/>
</dbReference>
<dbReference type="InterPro" id="IPR051405">
    <property type="entry name" value="phD/YefM_antitoxin"/>
</dbReference>
<proteinExistence type="inferred from homology"/>
<sequence length="96" mass="11048">MSFNLRNIHPLSDFQRSAKTFLNTLKDTQSPIVLTVNGKAAVVVQDAESYQRLLERIELLESLARIRKSIDEFEQGQGIPLDEAFQQLRQKYDIPD</sequence>
<gene>
    <name evidence="3" type="ORF">ACX27_13335</name>
</gene>
<evidence type="ECO:0000313" key="3">
    <source>
        <dbReference type="EMBL" id="ALF53600.1"/>
    </source>
</evidence>
<dbReference type="EMBL" id="CP012036">
    <property type="protein sequence ID" value="ALF53600.1"/>
    <property type="molecule type" value="Genomic_DNA"/>
</dbReference>
<dbReference type="STRING" id="224013.ACX27_13335"/>
<dbReference type="AlphaFoldDB" id="A0A0M5MGW6"/>
<evidence type="ECO:0000313" key="4">
    <source>
        <dbReference type="Proteomes" id="UP000062645"/>
    </source>
</evidence>
<comment type="function">
    <text evidence="2">Antitoxin component of a type II toxin-antitoxin (TA) system.</text>
</comment>
<dbReference type="PATRIC" id="fig|224013.5.peg.3229"/>
<dbReference type="Proteomes" id="UP000062645">
    <property type="component" value="Chromosome"/>
</dbReference>
<organism evidence="3 4">
    <name type="scientific">Nostoc piscinale CENA21</name>
    <dbReference type="NCBI Taxonomy" id="224013"/>
    <lineage>
        <taxon>Bacteria</taxon>
        <taxon>Bacillati</taxon>
        <taxon>Cyanobacteriota</taxon>
        <taxon>Cyanophyceae</taxon>
        <taxon>Nostocales</taxon>
        <taxon>Nostocaceae</taxon>
        <taxon>Nostoc</taxon>
    </lineage>
</organism>
<dbReference type="PANTHER" id="PTHR33713:SF11">
    <property type="entry name" value="PREVENT-HOST-DEATH FAMILY PROTEIN"/>
    <property type="match status" value="1"/>
</dbReference>
<evidence type="ECO:0000256" key="2">
    <source>
        <dbReference type="RuleBase" id="RU362080"/>
    </source>
</evidence>
<dbReference type="RefSeq" id="WP_062293142.1">
    <property type="nucleotide sequence ID" value="NZ_CP012036.1"/>
</dbReference>
<accession>A0A0M5MGW6</accession>
<dbReference type="PANTHER" id="PTHR33713">
    <property type="entry name" value="ANTITOXIN YAFN-RELATED"/>
    <property type="match status" value="1"/>
</dbReference>
<dbReference type="Pfam" id="PF02604">
    <property type="entry name" value="PhdYeFM_antitox"/>
    <property type="match status" value="1"/>
</dbReference>
<reference evidence="4" key="1">
    <citation type="submission" date="2015-07" db="EMBL/GenBank/DDBJ databases">
        <title>Genome Of Nitrogen-Fixing Cyanobacterium Nostoc piscinale CENA21 From Solimoes/Amazon River Floodplain Sediments And Comparative Genomics To Uncover Biosynthetic Natural Products Potential.</title>
        <authorList>
            <person name="Leao T.F."/>
            <person name="Leao P.N."/>
            <person name="Guimaraes P.I."/>
            <person name="de Melo A.G.C."/>
            <person name="Ramos R.T.J."/>
            <person name="Silva A."/>
            <person name="Fiore M.F."/>
            <person name="Schneider M.P.C."/>
        </authorList>
    </citation>
    <scope>NUCLEOTIDE SEQUENCE [LARGE SCALE GENOMIC DNA]</scope>
    <source>
        <strain evidence="4">CENA21</strain>
    </source>
</reference>
<name>A0A0M5MGW6_9NOSO</name>
<dbReference type="InterPro" id="IPR006442">
    <property type="entry name" value="Antitoxin_Phd/YefM"/>
</dbReference>
<reference evidence="3 4" key="2">
    <citation type="journal article" date="2016" name="Genome Announc.">
        <title>Draft Genome Sequence of the N2-Fixing Cyanobacterium Nostoc piscinale CENA21, Isolated from the Brazilian Amazon Floodplain.</title>
        <authorList>
            <person name="Leao T."/>
            <person name="Guimaraes P.I."/>
            <person name="de Melo A.G."/>
            <person name="Ramos R.T."/>
            <person name="Leao P.N."/>
            <person name="Silva A."/>
            <person name="Fiore M.F."/>
            <person name="Schneider M.P."/>
        </authorList>
    </citation>
    <scope>NUCLEOTIDE SEQUENCE [LARGE SCALE GENOMIC DNA]</scope>
    <source>
        <strain evidence="3 4">CENA21</strain>
    </source>
</reference>
<dbReference type="Gene3D" id="3.40.1620.10">
    <property type="entry name" value="YefM-like domain"/>
    <property type="match status" value="1"/>
</dbReference>
<evidence type="ECO:0000256" key="1">
    <source>
        <dbReference type="ARBA" id="ARBA00009981"/>
    </source>
</evidence>